<evidence type="ECO:0000256" key="1">
    <source>
        <dbReference type="PROSITE-ProRule" id="PRU00409"/>
    </source>
</evidence>
<accession>A0AAC8VXF2</accession>
<dbReference type="InterPro" id="IPR011761">
    <property type="entry name" value="ATP-grasp"/>
</dbReference>
<dbReference type="InterPro" id="IPR003806">
    <property type="entry name" value="ATP-grasp_PylC-type"/>
</dbReference>
<keyword evidence="4" id="KW-1185">Reference proteome</keyword>
<sequence>MPTALLVSSAMYRFGTARMPAALKAAGFRVHVVCPKNSLLLFSDFLDGGVSFSSSLTADDLAITAARAAAEARADIVIACEESAAVALAGAGRLLDRVPATGADAWGLRAIGAWYGGPPWEALRSRCVERAAAAGIRTPRQIMIEPGRTAAADLAGLGTPLLLKRDYSSAGRGVVPVADARQAIERAMDPALHTQDGTPLPADCGLVAQEFVRGRAASVSFAALNGRMLAGFTYTVLHQQPAPFGPASVIELGHEPALLETAWRVVELAGYSGFGGIDAILPEDGGPPVFLEFNGRPTQTTHLGRLAGADLCRAMASALTGQPVAAGTADPAGRKTVALFPAEWIRDPYSRYLTEAYHDVPWNERRMTAAIISITPQLHPG</sequence>
<keyword evidence="1" id="KW-0067">ATP-binding</keyword>
<dbReference type="RefSeq" id="WP_045580366.1">
    <property type="nucleotide sequence ID" value="NZ_CP012401.1"/>
</dbReference>
<feature type="domain" description="ATP-grasp" evidence="2">
    <location>
        <begin position="128"/>
        <end position="320"/>
    </location>
</feature>
<keyword evidence="1" id="KW-0547">Nucleotide-binding</keyword>
<dbReference type="GO" id="GO:0046872">
    <property type="term" value="F:metal ion binding"/>
    <property type="evidence" value="ECO:0007669"/>
    <property type="project" value="InterPro"/>
</dbReference>
<reference evidence="4" key="1">
    <citation type="submission" date="2015-08" db="EMBL/GenBank/DDBJ databases">
        <title>Complete Genome Sequence of Azospirillum thiophilum BV-S.</title>
        <authorList>
            <person name="Fomenkov A."/>
            <person name="Vincze T."/>
            <person name="Grabovich M."/>
            <person name="Dubinina G."/>
            <person name="Orlova M."/>
            <person name="Belousova E."/>
            <person name="Roberts R.J."/>
        </authorList>
    </citation>
    <scope>NUCLEOTIDE SEQUENCE [LARGE SCALE GENOMIC DNA]</scope>
    <source>
        <strain evidence="4">BV-S</strain>
    </source>
</reference>
<dbReference type="AlphaFoldDB" id="A0AAC8VXF2"/>
<organism evidence="3 4">
    <name type="scientific">Azospirillum thiophilum</name>
    <dbReference type="NCBI Taxonomy" id="528244"/>
    <lineage>
        <taxon>Bacteria</taxon>
        <taxon>Pseudomonadati</taxon>
        <taxon>Pseudomonadota</taxon>
        <taxon>Alphaproteobacteria</taxon>
        <taxon>Rhodospirillales</taxon>
        <taxon>Azospirillaceae</taxon>
        <taxon>Azospirillum</taxon>
    </lineage>
</organism>
<dbReference type="KEGG" id="ati:AL072_10560"/>
<dbReference type="Gene3D" id="3.30.470.20">
    <property type="entry name" value="ATP-grasp fold, B domain"/>
    <property type="match status" value="1"/>
</dbReference>
<evidence type="ECO:0000313" key="3">
    <source>
        <dbReference type="EMBL" id="ALG71277.1"/>
    </source>
</evidence>
<protein>
    <recommendedName>
        <fullName evidence="2">ATP-grasp domain-containing protein</fullName>
    </recommendedName>
</protein>
<evidence type="ECO:0000313" key="4">
    <source>
        <dbReference type="Proteomes" id="UP000069935"/>
    </source>
</evidence>
<evidence type="ECO:0000259" key="2">
    <source>
        <dbReference type="PROSITE" id="PS50975"/>
    </source>
</evidence>
<dbReference type="PROSITE" id="PS50975">
    <property type="entry name" value="ATP_GRASP"/>
    <property type="match status" value="1"/>
</dbReference>
<dbReference type="Proteomes" id="UP000069935">
    <property type="component" value="Chromosome 1"/>
</dbReference>
<dbReference type="GO" id="GO:0005524">
    <property type="term" value="F:ATP binding"/>
    <property type="evidence" value="ECO:0007669"/>
    <property type="project" value="UniProtKB-UniRule"/>
</dbReference>
<dbReference type="Pfam" id="PF02655">
    <property type="entry name" value="ATP-grasp_3"/>
    <property type="match status" value="1"/>
</dbReference>
<reference evidence="3 4" key="2">
    <citation type="journal article" date="2016" name="Genome Announc.">
        <title>Complete Genome Sequence of a Strain of Azospirillum thiophilum Isolated from a Sulfide Spring.</title>
        <authorList>
            <person name="Fomenkov A."/>
            <person name="Vincze T."/>
            <person name="Grabovich M."/>
            <person name="Anton B.P."/>
            <person name="Dubinina G."/>
            <person name="Orlova M."/>
            <person name="Belousova E."/>
            <person name="Roberts R.J."/>
        </authorList>
    </citation>
    <scope>NUCLEOTIDE SEQUENCE [LARGE SCALE GENOMIC DNA]</scope>
    <source>
        <strain evidence="3 4">BV-S</strain>
    </source>
</reference>
<gene>
    <name evidence="3" type="ORF">AL072_10560</name>
</gene>
<proteinExistence type="predicted"/>
<dbReference type="SUPFAM" id="SSF56059">
    <property type="entry name" value="Glutathione synthetase ATP-binding domain-like"/>
    <property type="match status" value="1"/>
</dbReference>
<name>A0AAC8VXF2_9PROT</name>
<dbReference type="EMBL" id="CP012401">
    <property type="protein sequence ID" value="ALG71277.1"/>
    <property type="molecule type" value="Genomic_DNA"/>
</dbReference>